<name>A0A9P6JT75_9AGAR</name>
<gene>
    <name evidence="1" type="ORF">CPB83DRAFT_54901</name>
</gene>
<evidence type="ECO:0000313" key="1">
    <source>
        <dbReference type="EMBL" id="KAF9532036.1"/>
    </source>
</evidence>
<protein>
    <submittedName>
        <fullName evidence="1">Uncharacterized protein</fullName>
    </submittedName>
</protein>
<dbReference type="Gene3D" id="2.60.120.260">
    <property type="entry name" value="Galactose-binding domain-like"/>
    <property type="match status" value="2"/>
</dbReference>
<organism evidence="1 2">
    <name type="scientific">Crepidotus variabilis</name>
    <dbReference type="NCBI Taxonomy" id="179855"/>
    <lineage>
        <taxon>Eukaryota</taxon>
        <taxon>Fungi</taxon>
        <taxon>Dikarya</taxon>
        <taxon>Basidiomycota</taxon>
        <taxon>Agaricomycotina</taxon>
        <taxon>Agaricomycetes</taxon>
        <taxon>Agaricomycetidae</taxon>
        <taxon>Agaricales</taxon>
        <taxon>Agaricineae</taxon>
        <taxon>Crepidotaceae</taxon>
        <taxon>Crepidotus</taxon>
    </lineage>
</organism>
<dbReference type="Proteomes" id="UP000807306">
    <property type="component" value="Unassembled WGS sequence"/>
</dbReference>
<comment type="caution">
    <text evidence="1">The sequence shown here is derived from an EMBL/GenBank/DDBJ whole genome shotgun (WGS) entry which is preliminary data.</text>
</comment>
<sequence>MPSFTTVVEDCSPLIVYSPQWRRGTSRDDKLDSYSQSSFMASTKASDSLTFQYQGTSVTVVGAKRDNHGRYHVTVDSAPSYSASGISQDNSFNQTLFTAQLEYGVHNLVLTNDEDKYLDIDYIAFDTTIGDPEEPLIINSYQDIHPAFTYSPSSSWNQADQASWFSGSSGHQSSDSSAVAQLVFKGVAVALYGSVGPRSSDHFGVKVDDQPLRTLSAKKDQFRAQQLLFWAGDLTPGNHTLFIQQLTNRGAVAIDYANAYTTQSLGGSYDNFVKQLTSGNSTFSR</sequence>
<evidence type="ECO:0000313" key="2">
    <source>
        <dbReference type="Proteomes" id="UP000807306"/>
    </source>
</evidence>
<proteinExistence type="predicted"/>
<dbReference type="AlphaFoldDB" id="A0A9P6JT75"/>
<keyword evidence="2" id="KW-1185">Reference proteome</keyword>
<dbReference type="EMBL" id="MU157833">
    <property type="protein sequence ID" value="KAF9532036.1"/>
    <property type="molecule type" value="Genomic_DNA"/>
</dbReference>
<reference evidence="1" key="1">
    <citation type="submission" date="2020-11" db="EMBL/GenBank/DDBJ databases">
        <authorList>
            <consortium name="DOE Joint Genome Institute"/>
            <person name="Ahrendt S."/>
            <person name="Riley R."/>
            <person name="Andreopoulos W."/>
            <person name="Labutti K."/>
            <person name="Pangilinan J."/>
            <person name="Ruiz-Duenas F.J."/>
            <person name="Barrasa J.M."/>
            <person name="Sanchez-Garcia M."/>
            <person name="Camarero S."/>
            <person name="Miyauchi S."/>
            <person name="Serrano A."/>
            <person name="Linde D."/>
            <person name="Babiker R."/>
            <person name="Drula E."/>
            <person name="Ayuso-Fernandez I."/>
            <person name="Pacheco R."/>
            <person name="Padilla G."/>
            <person name="Ferreira P."/>
            <person name="Barriuso J."/>
            <person name="Kellner H."/>
            <person name="Castanera R."/>
            <person name="Alfaro M."/>
            <person name="Ramirez L."/>
            <person name="Pisabarro A.G."/>
            <person name="Kuo A."/>
            <person name="Tritt A."/>
            <person name="Lipzen A."/>
            <person name="He G."/>
            <person name="Yan M."/>
            <person name="Ng V."/>
            <person name="Cullen D."/>
            <person name="Martin F."/>
            <person name="Rosso M.-N."/>
            <person name="Henrissat B."/>
            <person name="Hibbett D."/>
            <person name="Martinez A.T."/>
            <person name="Grigoriev I.V."/>
        </authorList>
    </citation>
    <scope>NUCLEOTIDE SEQUENCE</scope>
    <source>
        <strain evidence="1">CBS 506.95</strain>
    </source>
</reference>
<dbReference type="OrthoDB" id="2564234at2759"/>
<accession>A0A9P6JT75</accession>